<sequence>MGETRSSRRRRSSPGPRRGARLRLRLLGAALLGVLAVVAVAALLLRPEPVPVAGQGAESGAAGRGGAAPLAMLIDGAYGARFAGEMAAFRNGYFPPGTTLQADPGDADFVAKVARQNAVGVTSAVKFLEAAWRGVPVVAFAGSLLDTPVRVFAPAAADLRRPEDLVGKRIGYRTGDADGVMVVDAMFAQLGLPRSRITLVPLEDPFAALQAGTVDAVISEAGRQPLPPARPISSPSPIIPPLHLPPQTYFASAALVRERPQAILGMLEALIKGWRFVYADETRSVPMLTGFDPGRLAPDRVAFELQQQRSLVLPTGGRIGEYDESRWRTLRDILLFAKRGEETVPLAQIVNYQFLREAYRQNPDGGRSGRTED</sequence>
<dbReference type="Gene3D" id="3.40.190.10">
    <property type="entry name" value="Periplasmic binding protein-like II"/>
    <property type="match status" value="2"/>
</dbReference>
<keyword evidence="6" id="KW-0479">Metal-binding</keyword>
<evidence type="ECO:0000256" key="10">
    <source>
        <dbReference type="ARBA" id="ARBA00033171"/>
    </source>
</evidence>
<dbReference type="SUPFAM" id="SSF53850">
    <property type="entry name" value="Periplasmic binding protein-like II"/>
    <property type="match status" value="1"/>
</dbReference>
<comment type="function">
    <text evidence="1">Responsible for the formation of the pyrimidine heterocycle in the thiamine biosynthesis pathway. Catalyzes the formation of hydroxymethylpyrimidine phosphate (HMP-P) from histidine and pyridoxal phosphate (PLP). The protein uses PLP and the active site histidine to form HMP-P, generating an inactive enzyme. The enzyme can only undergo a single turnover, which suggests it is a suicide enzyme.</text>
</comment>
<evidence type="ECO:0000256" key="3">
    <source>
        <dbReference type="ARBA" id="ARBA00009406"/>
    </source>
</evidence>
<dbReference type="Proteomes" id="UP000782519">
    <property type="component" value="Unassembled WGS sequence"/>
</dbReference>
<evidence type="ECO:0000256" key="2">
    <source>
        <dbReference type="ARBA" id="ARBA00004948"/>
    </source>
</evidence>
<reference evidence="13" key="1">
    <citation type="submission" date="2020-07" db="EMBL/GenBank/DDBJ databases">
        <title>Huge and variable diversity of episymbiotic CPR bacteria and DPANN archaea in groundwater ecosystems.</title>
        <authorList>
            <person name="He C.Y."/>
            <person name="Keren R."/>
            <person name="Whittaker M."/>
            <person name="Farag I.F."/>
            <person name="Doudna J."/>
            <person name="Cate J.H.D."/>
            <person name="Banfield J.F."/>
        </authorList>
    </citation>
    <scope>NUCLEOTIDE SEQUENCE</scope>
    <source>
        <strain evidence="13">NC_groundwater_1818_Pr3_B-0.1um_66_35</strain>
    </source>
</reference>
<evidence type="ECO:0000256" key="6">
    <source>
        <dbReference type="ARBA" id="ARBA00022723"/>
    </source>
</evidence>
<evidence type="ECO:0000256" key="8">
    <source>
        <dbReference type="ARBA" id="ARBA00022977"/>
    </source>
</evidence>
<evidence type="ECO:0000313" key="13">
    <source>
        <dbReference type="EMBL" id="MBI5128475.1"/>
    </source>
</evidence>
<evidence type="ECO:0000256" key="7">
    <source>
        <dbReference type="ARBA" id="ARBA00022898"/>
    </source>
</evidence>
<evidence type="ECO:0000256" key="5">
    <source>
        <dbReference type="ARBA" id="ARBA00022679"/>
    </source>
</evidence>
<evidence type="ECO:0000256" key="1">
    <source>
        <dbReference type="ARBA" id="ARBA00003469"/>
    </source>
</evidence>
<keyword evidence="9" id="KW-0408">Iron</keyword>
<gene>
    <name evidence="13" type="ORF">HZA66_03450</name>
</gene>
<dbReference type="InterPro" id="IPR027939">
    <property type="entry name" value="NMT1/THI5"/>
</dbReference>
<comment type="caution">
    <text evidence="13">The sequence shown here is derived from an EMBL/GenBank/DDBJ whole genome shotgun (WGS) entry which is preliminary data.</text>
</comment>
<dbReference type="GO" id="GO:0016740">
    <property type="term" value="F:transferase activity"/>
    <property type="evidence" value="ECO:0007669"/>
    <property type="project" value="UniProtKB-KW"/>
</dbReference>
<dbReference type="GO" id="GO:0009228">
    <property type="term" value="P:thiamine biosynthetic process"/>
    <property type="evidence" value="ECO:0007669"/>
    <property type="project" value="UniProtKB-KW"/>
</dbReference>
<dbReference type="PANTHER" id="PTHR31528:SF1">
    <property type="entry name" value="4-AMINO-5-HYDROXYMETHYL-2-METHYLPYRIMIDINE PHOSPHATE SYNTHASE THI11-RELATED"/>
    <property type="match status" value="1"/>
</dbReference>
<comment type="catalytic activity">
    <reaction evidence="11">
        <text>N(6)-(pyridoxal phosphate)-L-lysyl-[4-amino-5-hydroxymethyl-2-methylpyrimidine phosphate synthase] + L-histidyl-[4-amino-5-hydroxymethyl-2-methylpyrimidine phosphate synthase] + 2 Fe(3+) + 4 H2O = L-lysyl-[4-amino-5-hydroxymethyl-2-methylpyrimidine phosphate synthase] + (2S)-2-amino-5-hydroxy-4-oxopentanoyl-[4-amino-5-hydroxymethyl-2-methylpyrimidine phosphate synthase] + 4-amino-2-methyl-5-(phosphooxymethyl)pyrimidine + 3-oxopropanoate + 2 Fe(2+) + 2 H(+)</text>
        <dbReference type="Rhea" id="RHEA:65756"/>
        <dbReference type="Rhea" id="RHEA-COMP:16892"/>
        <dbReference type="Rhea" id="RHEA-COMP:16893"/>
        <dbReference type="Rhea" id="RHEA-COMP:16894"/>
        <dbReference type="Rhea" id="RHEA-COMP:16895"/>
        <dbReference type="ChEBI" id="CHEBI:15377"/>
        <dbReference type="ChEBI" id="CHEBI:15378"/>
        <dbReference type="ChEBI" id="CHEBI:29033"/>
        <dbReference type="ChEBI" id="CHEBI:29034"/>
        <dbReference type="ChEBI" id="CHEBI:29969"/>
        <dbReference type="ChEBI" id="CHEBI:29979"/>
        <dbReference type="ChEBI" id="CHEBI:33190"/>
        <dbReference type="ChEBI" id="CHEBI:58354"/>
        <dbReference type="ChEBI" id="CHEBI:143915"/>
        <dbReference type="ChEBI" id="CHEBI:157692"/>
    </reaction>
    <physiologicalReaction direction="left-to-right" evidence="11">
        <dbReference type="Rhea" id="RHEA:65757"/>
    </physiologicalReaction>
</comment>
<evidence type="ECO:0000256" key="11">
    <source>
        <dbReference type="ARBA" id="ARBA00048179"/>
    </source>
</evidence>
<evidence type="ECO:0000313" key="14">
    <source>
        <dbReference type="Proteomes" id="UP000782519"/>
    </source>
</evidence>
<comment type="pathway">
    <text evidence="2">Cofactor biosynthesis; thiamine diphosphate biosynthesis.</text>
</comment>
<protein>
    <recommendedName>
        <fullName evidence="10">Thiamine pyrimidine synthase</fullName>
    </recommendedName>
</protein>
<proteinExistence type="inferred from homology"/>
<evidence type="ECO:0000256" key="9">
    <source>
        <dbReference type="ARBA" id="ARBA00023004"/>
    </source>
</evidence>
<comment type="subunit">
    <text evidence="4">Homodimer.</text>
</comment>
<evidence type="ECO:0000256" key="4">
    <source>
        <dbReference type="ARBA" id="ARBA00011738"/>
    </source>
</evidence>
<organism evidence="13 14">
    <name type="scientific">Rhodopseudomonas palustris</name>
    <dbReference type="NCBI Taxonomy" id="1076"/>
    <lineage>
        <taxon>Bacteria</taxon>
        <taxon>Pseudomonadati</taxon>
        <taxon>Pseudomonadota</taxon>
        <taxon>Alphaproteobacteria</taxon>
        <taxon>Hyphomicrobiales</taxon>
        <taxon>Nitrobacteraceae</taxon>
        <taxon>Rhodopseudomonas</taxon>
    </lineage>
</organism>
<name>A0A933RUG5_RHOPL</name>
<feature type="domain" description="SsuA/THI5-like" evidence="12">
    <location>
        <begin position="102"/>
        <end position="280"/>
    </location>
</feature>
<keyword evidence="5" id="KW-0808">Transferase</keyword>
<dbReference type="Pfam" id="PF09084">
    <property type="entry name" value="NMT1"/>
    <property type="match status" value="1"/>
</dbReference>
<dbReference type="PANTHER" id="PTHR31528">
    <property type="entry name" value="4-AMINO-5-HYDROXYMETHYL-2-METHYLPYRIMIDINE PHOSPHATE SYNTHASE THI11-RELATED"/>
    <property type="match status" value="1"/>
</dbReference>
<keyword evidence="7" id="KW-0663">Pyridoxal phosphate</keyword>
<dbReference type="InterPro" id="IPR015168">
    <property type="entry name" value="SsuA/THI5"/>
</dbReference>
<dbReference type="AlphaFoldDB" id="A0A933RUG5"/>
<dbReference type="EMBL" id="JACRJB010000010">
    <property type="protein sequence ID" value="MBI5128475.1"/>
    <property type="molecule type" value="Genomic_DNA"/>
</dbReference>
<evidence type="ECO:0000259" key="12">
    <source>
        <dbReference type="Pfam" id="PF09084"/>
    </source>
</evidence>
<comment type="similarity">
    <text evidence="3">Belongs to the NMT1/THI5 family.</text>
</comment>
<dbReference type="GO" id="GO:0046872">
    <property type="term" value="F:metal ion binding"/>
    <property type="evidence" value="ECO:0007669"/>
    <property type="project" value="UniProtKB-KW"/>
</dbReference>
<keyword evidence="8" id="KW-0784">Thiamine biosynthesis</keyword>
<accession>A0A933RUG5</accession>